<dbReference type="InterPro" id="IPR036291">
    <property type="entry name" value="NAD(P)-bd_dom_sf"/>
</dbReference>
<comment type="caution">
    <text evidence="2">The sequence shown here is derived from an EMBL/GenBank/DDBJ whole genome shotgun (WGS) entry which is preliminary data.</text>
</comment>
<evidence type="ECO:0000313" key="3">
    <source>
        <dbReference type="Proteomes" id="UP000617734"/>
    </source>
</evidence>
<proteinExistence type="predicted"/>
<gene>
    <name evidence="2" type="ORF">GCM10018781_63290</name>
</gene>
<dbReference type="Gene3D" id="3.40.50.720">
    <property type="entry name" value="NAD(P)-binding Rossmann-like Domain"/>
    <property type="match status" value="1"/>
</dbReference>
<protein>
    <submittedName>
        <fullName evidence="2">NADPH:quinone reductase</fullName>
    </submittedName>
</protein>
<dbReference type="InterPro" id="IPR052733">
    <property type="entry name" value="Chloroplast_QOR"/>
</dbReference>
<dbReference type="RefSeq" id="WP_190214343.1">
    <property type="nucleotide sequence ID" value="NZ_BNBO01000051.1"/>
</dbReference>
<evidence type="ECO:0000313" key="2">
    <source>
        <dbReference type="EMBL" id="GHH81192.1"/>
    </source>
</evidence>
<dbReference type="PANTHER" id="PTHR44013">
    <property type="entry name" value="ZINC-TYPE ALCOHOL DEHYDROGENASE-LIKE PROTEIN C16A3.02C"/>
    <property type="match status" value="1"/>
</dbReference>
<sequence>MKALVSTEYQPLDRISLADRPKPAAGPGQVLVKVSAAALNPLDLALITGAMKDFYPVDHPHVVGMDVAGTVTEVGPDAAGYAPGDQVLAFVPSGGTVAEYTVATVGPRLARRPAGLDAEHGAAIPESGMTAVCLLRAVGLGADESLLVIGATGGIGLYAVQLATALGARVIATASADDAGYVRGLGAADTVDHRAGDVVEQTLRLVPGGVDVVLDLVNRGEGLAATAQAARPGGRLVSPLFGPAELEREVTPVYIGSFDPAPGDLEDLAHRAADGRLRVELGARYPFDRAVDAVADFAGKHTRGKIVITVDAS</sequence>
<dbReference type="Pfam" id="PF13602">
    <property type="entry name" value="ADH_zinc_N_2"/>
    <property type="match status" value="1"/>
</dbReference>
<dbReference type="GO" id="GO:0016491">
    <property type="term" value="F:oxidoreductase activity"/>
    <property type="evidence" value="ECO:0007669"/>
    <property type="project" value="InterPro"/>
</dbReference>
<dbReference type="AlphaFoldDB" id="A0A919L275"/>
<organism evidence="2 3">
    <name type="scientific">Kitasatospora indigofera</name>
    <dbReference type="NCBI Taxonomy" id="67307"/>
    <lineage>
        <taxon>Bacteria</taxon>
        <taxon>Bacillati</taxon>
        <taxon>Actinomycetota</taxon>
        <taxon>Actinomycetes</taxon>
        <taxon>Kitasatosporales</taxon>
        <taxon>Streptomycetaceae</taxon>
        <taxon>Kitasatospora</taxon>
    </lineage>
</organism>
<dbReference type="Gene3D" id="3.90.180.10">
    <property type="entry name" value="Medium-chain alcohol dehydrogenases, catalytic domain"/>
    <property type="match status" value="1"/>
</dbReference>
<dbReference type="SUPFAM" id="SSF51735">
    <property type="entry name" value="NAD(P)-binding Rossmann-fold domains"/>
    <property type="match status" value="1"/>
</dbReference>
<dbReference type="Proteomes" id="UP000617734">
    <property type="component" value="Unassembled WGS sequence"/>
</dbReference>
<dbReference type="InterPro" id="IPR020843">
    <property type="entry name" value="ER"/>
</dbReference>
<name>A0A919L275_9ACTN</name>
<reference evidence="2" key="1">
    <citation type="journal article" date="2014" name="Int. J. Syst. Evol. Microbiol.">
        <title>Complete genome sequence of Corynebacterium casei LMG S-19264T (=DSM 44701T), isolated from a smear-ripened cheese.</title>
        <authorList>
            <consortium name="US DOE Joint Genome Institute (JGI-PGF)"/>
            <person name="Walter F."/>
            <person name="Albersmeier A."/>
            <person name="Kalinowski J."/>
            <person name="Ruckert C."/>
        </authorList>
    </citation>
    <scope>NUCLEOTIDE SEQUENCE</scope>
    <source>
        <strain evidence="2">JCM 4646</strain>
    </source>
</reference>
<dbReference type="Pfam" id="PF08240">
    <property type="entry name" value="ADH_N"/>
    <property type="match status" value="1"/>
</dbReference>
<feature type="domain" description="Enoyl reductase (ER)" evidence="1">
    <location>
        <begin position="10"/>
        <end position="308"/>
    </location>
</feature>
<dbReference type="CDD" id="cd05289">
    <property type="entry name" value="MDR_like_2"/>
    <property type="match status" value="1"/>
</dbReference>
<dbReference type="SUPFAM" id="SSF50129">
    <property type="entry name" value="GroES-like"/>
    <property type="match status" value="1"/>
</dbReference>
<accession>A0A919L275</accession>
<keyword evidence="3" id="KW-1185">Reference proteome</keyword>
<dbReference type="InterPro" id="IPR011032">
    <property type="entry name" value="GroES-like_sf"/>
</dbReference>
<dbReference type="PANTHER" id="PTHR44013:SF1">
    <property type="entry name" value="ZINC-TYPE ALCOHOL DEHYDROGENASE-LIKE PROTEIN C16A3.02C"/>
    <property type="match status" value="1"/>
</dbReference>
<dbReference type="SMART" id="SM00829">
    <property type="entry name" value="PKS_ER"/>
    <property type="match status" value="1"/>
</dbReference>
<dbReference type="InterPro" id="IPR013154">
    <property type="entry name" value="ADH-like_N"/>
</dbReference>
<evidence type="ECO:0000259" key="1">
    <source>
        <dbReference type="SMART" id="SM00829"/>
    </source>
</evidence>
<dbReference type="EMBL" id="BNBO01000051">
    <property type="protein sequence ID" value="GHH81192.1"/>
    <property type="molecule type" value="Genomic_DNA"/>
</dbReference>
<dbReference type="GeneID" id="95356632"/>
<reference evidence="2" key="2">
    <citation type="submission" date="2020-09" db="EMBL/GenBank/DDBJ databases">
        <authorList>
            <person name="Sun Q."/>
            <person name="Ohkuma M."/>
        </authorList>
    </citation>
    <scope>NUCLEOTIDE SEQUENCE</scope>
    <source>
        <strain evidence="2">JCM 4646</strain>
    </source>
</reference>